<dbReference type="AlphaFoldDB" id="A0A6A1QY19"/>
<dbReference type="Gene3D" id="1.10.260.40">
    <property type="entry name" value="lambda repressor-like DNA-binding domains"/>
    <property type="match status" value="1"/>
</dbReference>
<dbReference type="NCBIfam" id="TIGR02607">
    <property type="entry name" value="antidote_HigA"/>
    <property type="match status" value="1"/>
</dbReference>
<dbReference type="PANTHER" id="PTHR36924:SF1">
    <property type="entry name" value="ANTITOXIN HIGA-1"/>
    <property type="match status" value="1"/>
</dbReference>
<keyword evidence="1" id="KW-0238">DNA-binding</keyword>
<dbReference type="SUPFAM" id="SSF47413">
    <property type="entry name" value="lambda repressor-like DNA-binding domains"/>
    <property type="match status" value="1"/>
</dbReference>
<dbReference type="InterPro" id="IPR013430">
    <property type="entry name" value="Toxin_antidote_HigA"/>
</dbReference>
<dbReference type="PROSITE" id="PS50943">
    <property type="entry name" value="HTH_CROC1"/>
    <property type="match status" value="1"/>
</dbReference>
<dbReference type="GO" id="GO:0003677">
    <property type="term" value="F:DNA binding"/>
    <property type="evidence" value="ECO:0007669"/>
    <property type="project" value="UniProtKB-KW"/>
</dbReference>
<evidence type="ECO:0000256" key="1">
    <source>
        <dbReference type="ARBA" id="ARBA00023125"/>
    </source>
</evidence>
<dbReference type="SMART" id="SM00530">
    <property type="entry name" value="HTH_XRE"/>
    <property type="match status" value="1"/>
</dbReference>
<feature type="domain" description="HTH cro/C1-type" evidence="2">
    <location>
        <begin position="22"/>
        <end position="66"/>
    </location>
</feature>
<evidence type="ECO:0000313" key="3">
    <source>
        <dbReference type="EMBL" id="KAB0583566.1"/>
    </source>
</evidence>
<dbReference type="InterPro" id="IPR010982">
    <property type="entry name" value="Lambda_DNA-bd_dom_sf"/>
</dbReference>
<dbReference type="EMBL" id="VZOT01000025">
    <property type="protein sequence ID" value="KAB0583566.1"/>
    <property type="molecule type" value="Genomic_DNA"/>
</dbReference>
<reference evidence="3" key="1">
    <citation type="submission" date="2019-09" db="EMBL/GenBank/DDBJ databases">
        <title>Draft genome sequences of 48 bacterial type strains from the CCUG.</title>
        <authorList>
            <person name="Tunovic T."/>
            <person name="Pineiro-Iglesias B."/>
            <person name="Unosson C."/>
            <person name="Inganas E."/>
            <person name="Ohlen M."/>
            <person name="Cardew S."/>
            <person name="Jensie-Markopoulos S."/>
            <person name="Salva-Serra F."/>
            <person name="Jaen-Luchoro D."/>
            <person name="Karlsson R."/>
            <person name="Svensson-Stadler L."/>
            <person name="Chun J."/>
            <person name="Moore E."/>
        </authorList>
    </citation>
    <scope>NUCLEOTIDE SEQUENCE</scope>
    <source>
        <strain evidence="3">CCUG 15333</strain>
    </source>
</reference>
<dbReference type="CDD" id="cd00093">
    <property type="entry name" value="HTH_XRE"/>
    <property type="match status" value="1"/>
</dbReference>
<name>A0A6A1QY19_9BURK</name>
<comment type="caution">
    <text evidence="3">The sequence shown here is derived from an EMBL/GenBank/DDBJ whole genome shotgun (WGS) entry which is preliminary data.</text>
</comment>
<dbReference type="PANTHER" id="PTHR36924">
    <property type="entry name" value="ANTITOXIN HIGA-1"/>
    <property type="match status" value="1"/>
</dbReference>
<gene>
    <name evidence="3" type="ORF">F7P80_16400</name>
</gene>
<evidence type="ECO:0000259" key="2">
    <source>
        <dbReference type="PROSITE" id="PS50943"/>
    </source>
</evidence>
<sequence length="98" mass="10819">MSKMFNPPHPGEVLRDYLGDVTVTDAAKQLGVNRVTLNRIVSGHSGISPDMAYRLADAFGTSAELWAGLQMQYDLFQAAQQKRPHIARFSMNNLLASI</sequence>
<dbReference type="Pfam" id="PF01381">
    <property type="entry name" value="HTH_3"/>
    <property type="match status" value="1"/>
</dbReference>
<organism evidence="3">
    <name type="scientific">Comamonas kerstersii</name>
    <dbReference type="NCBI Taxonomy" id="225992"/>
    <lineage>
        <taxon>Bacteria</taxon>
        <taxon>Pseudomonadati</taxon>
        <taxon>Pseudomonadota</taxon>
        <taxon>Betaproteobacteria</taxon>
        <taxon>Burkholderiales</taxon>
        <taxon>Comamonadaceae</taxon>
        <taxon>Comamonas</taxon>
    </lineage>
</organism>
<dbReference type="InterPro" id="IPR001387">
    <property type="entry name" value="Cro/C1-type_HTH"/>
</dbReference>
<dbReference type="RefSeq" id="WP_151046140.1">
    <property type="nucleotide sequence ID" value="NZ_CATYED010000033.1"/>
</dbReference>
<proteinExistence type="predicted"/>
<accession>A0A6A1QY19</accession>
<protein>
    <submittedName>
        <fullName evidence="3">HigA family addiction module antidote protein</fullName>
    </submittedName>
</protein>